<feature type="transmembrane region" description="Helical" evidence="2">
    <location>
        <begin position="92"/>
        <end position="107"/>
    </location>
</feature>
<feature type="compositionally biased region" description="Polar residues" evidence="1">
    <location>
        <begin position="338"/>
        <end position="347"/>
    </location>
</feature>
<sequence>MAPSGWAPFDGGAEDRVTAENMWGRFRAWRRGRPYWAGFFLVLSGLEMFLSANMALDNIEIHIGPQGFLSYLIPVLMLVSGLLVWFSPAQRLFYGVVGTLTALYSFIGLNLGGWFVGMLLGIVGGALAIAWSPSAPENRPPEEPVHDSGPPTAEIPAVVSDPTIVPGIGAGPQDGDPQHRPAHRSAHRKALLIAPLALAAAVVAGGNVPADAAPECPEGLPSITTTPSRSVSPPAKAAQRKAPKASQSSTATARPSASSASAAPSPSATGEDDDDTGFPILDGIGDALEDIGDGLNDIFNPGQAAPSPSPSPSVAAPPAPSSAAPSSAGPSTVVPSQAPGSSASPTPSRKPDEIPCLGARQEGLVAESDGIPRAGVKPGILRTKSLTMYNSTYEGVVDVPTANGPITSLFFSMDKAVNKPFSLEIAEPNGATTLIKSGELTTDGNVEFYSPKFTGKLFGLIPVTFSPEQPPPLTLPVLWFTDVTIDLAYVQCDVLTAKPISISELP</sequence>
<feature type="compositionally biased region" description="Low complexity" evidence="1">
    <location>
        <begin position="321"/>
        <end position="336"/>
    </location>
</feature>
<accession>I0HAY5</accession>
<dbReference type="PATRIC" id="fig|512565.3.peg.4943"/>
<organism evidence="3 4">
    <name type="scientific">Actinoplanes missouriensis (strain ATCC 14538 / DSM 43046 / CBS 188.64 / JCM 3121 / NBRC 102363 / NCIMB 12654 / NRRL B-3342 / UNCC 431)</name>
    <dbReference type="NCBI Taxonomy" id="512565"/>
    <lineage>
        <taxon>Bacteria</taxon>
        <taxon>Bacillati</taxon>
        <taxon>Actinomycetota</taxon>
        <taxon>Actinomycetes</taxon>
        <taxon>Micromonosporales</taxon>
        <taxon>Micromonosporaceae</taxon>
        <taxon>Actinoplanes</taxon>
    </lineage>
</organism>
<feature type="transmembrane region" description="Helical" evidence="2">
    <location>
        <begin position="35"/>
        <end position="56"/>
    </location>
</feature>
<evidence type="ECO:0000313" key="3">
    <source>
        <dbReference type="EMBL" id="BAL90172.1"/>
    </source>
</evidence>
<dbReference type="AlphaFoldDB" id="I0HAY5"/>
<dbReference type="RefSeq" id="WP_014445061.1">
    <property type="nucleotide sequence ID" value="NC_017093.1"/>
</dbReference>
<proteinExistence type="predicted"/>
<dbReference type="KEGG" id="ams:AMIS_49520"/>
<dbReference type="eggNOG" id="COG3170">
    <property type="taxonomic scope" value="Bacteria"/>
</dbReference>
<protein>
    <submittedName>
        <fullName evidence="3">Uncharacterized protein</fullName>
    </submittedName>
</protein>
<feature type="compositionally biased region" description="Pro residues" evidence="1">
    <location>
        <begin position="307"/>
        <end position="320"/>
    </location>
</feature>
<feature type="compositionally biased region" description="Polar residues" evidence="1">
    <location>
        <begin position="222"/>
        <end position="231"/>
    </location>
</feature>
<feature type="transmembrane region" description="Helical" evidence="2">
    <location>
        <begin position="68"/>
        <end position="85"/>
    </location>
</feature>
<feature type="region of interest" description="Disordered" evidence="1">
    <location>
        <begin position="215"/>
        <end position="355"/>
    </location>
</feature>
<reference evidence="3 4" key="1">
    <citation type="submission" date="2012-02" db="EMBL/GenBank/DDBJ databases">
        <title>Complete genome sequence of Actinoplanes missouriensis 431 (= NBRC 102363).</title>
        <authorList>
            <person name="Ohnishi Y."/>
            <person name="Ishikawa J."/>
            <person name="Sekine M."/>
            <person name="Hosoyama A."/>
            <person name="Harada T."/>
            <person name="Narita H."/>
            <person name="Hata T."/>
            <person name="Konno Y."/>
            <person name="Tutikane K."/>
            <person name="Fujita N."/>
            <person name="Horinouchi S."/>
            <person name="Hayakawa M."/>
        </authorList>
    </citation>
    <scope>NUCLEOTIDE SEQUENCE [LARGE SCALE GENOMIC DNA]</scope>
    <source>
        <strain evidence="4">ATCC 14538 / DSM 43046 / CBS 188.64 / JCM 3121 / NBRC 102363 / NCIMB 12654 / NRRL B-3342 / UNCC 431</strain>
    </source>
</reference>
<keyword evidence="2" id="KW-0812">Transmembrane</keyword>
<dbReference type="STRING" id="512565.AMIS_49520"/>
<keyword evidence="2" id="KW-1133">Transmembrane helix</keyword>
<evidence type="ECO:0000256" key="1">
    <source>
        <dbReference type="SAM" id="MobiDB-lite"/>
    </source>
</evidence>
<evidence type="ECO:0000256" key="2">
    <source>
        <dbReference type="SAM" id="Phobius"/>
    </source>
</evidence>
<dbReference type="InterPro" id="IPR046096">
    <property type="entry name" value="DUF6114"/>
</dbReference>
<name>I0HAY5_ACTM4</name>
<dbReference type="Pfam" id="PF19609">
    <property type="entry name" value="DUF6114"/>
    <property type="match status" value="1"/>
</dbReference>
<gene>
    <name evidence="3" type="ordered locus">AMIS_49520</name>
</gene>
<keyword evidence="4" id="KW-1185">Reference proteome</keyword>
<feature type="region of interest" description="Disordered" evidence="1">
    <location>
        <begin position="135"/>
        <end position="186"/>
    </location>
</feature>
<feature type="compositionally biased region" description="Low complexity" evidence="1">
    <location>
        <begin position="244"/>
        <end position="269"/>
    </location>
</feature>
<dbReference type="OrthoDB" id="3535986at2"/>
<dbReference type="EMBL" id="AP012319">
    <property type="protein sequence ID" value="BAL90172.1"/>
    <property type="molecule type" value="Genomic_DNA"/>
</dbReference>
<keyword evidence="2" id="KW-0472">Membrane</keyword>
<evidence type="ECO:0000313" key="4">
    <source>
        <dbReference type="Proteomes" id="UP000007882"/>
    </source>
</evidence>
<dbReference type="Proteomes" id="UP000007882">
    <property type="component" value="Chromosome"/>
</dbReference>
<dbReference type="HOGENOM" id="CLU_039719_0_0_11"/>